<sequence length="290" mass="31260">MDATPNIMDMRPATEEQSIGAILVETGRLTPENTQVVLREQKAKGVPFGVAAIELGLISQADVDFALARQFDYPYLPARSGIVAREVVAAYAPFGPVAESLRQLRSQVSLRWANSRYGARALALTSVNRGEGRSFVAANLAVVFAQMGLRTLLVDADLRHPSQHTLFHLDNRFGLSNMLAGRVGSEAIVRIGALRHLFVLPAGPTPPNPQELLARPLLAKRLRALEDLFDVVIQDTSAARVGADAQIVAAAGGNTMLVARKNKTSMKELHELRVSLEASGSRILGAVVNE</sequence>
<dbReference type="InterPro" id="IPR050445">
    <property type="entry name" value="Bact_polysacc_biosynth/exp"/>
</dbReference>
<dbReference type="PANTHER" id="PTHR32309:SF13">
    <property type="entry name" value="FERRIC ENTEROBACTIN TRANSPORT PROTEIN FEPE"/>
    <property type="match status" value="1"/>
</dbReference>
<dbReference type="InterPro" id="IPR027417">
    <property type="entry name" value="P-loop_NTPase"/>
</dbReference>
<dbReference type="NCBIfam" id="TIGR03029">
    <property type="entry name" value="EpsG"/>
    <property type="match status" value="1"/>
</dbReference>
<gene>
    <name evidence="3" type="primary">epsG</name>
    <name evidence="3" type="ORF">GO608_07940</name>
</gene>
<dbReference type="InterPro" id="IPR005702">
    <property type="entry name" value="Wzc-like_C"/>
</dbReference>
<keyword evidence="3" id="KW-0418">Kinase</keyword>
<comment type="caution">
    <text evidence="3">The sequence shown here is derived from an EMBL/GenBank/DDBJ whole genome shotgun (WGS) entry which is preliminary data.</text>
</comment>
<organism evidence="3 4">
    <name type="scientific">Aromatoleum buckelii</name>
    <dbReference type="NCBI Taxonomy" id="200254"/>
    <lineage>
        <taxon>Bacteria</taxon>
        <taxon>Pseudomonadati</taxon>
        <taxon>Pseudomonadota</taxon>
        <taxon>Betaproteobacteria</taxon>
        <taxon>Rhodocyclales</taxon>
        <taxon>Rhodocyclaceae</taxon>
        <taxon>Aromatoleum</taxon>
    </lineage>
</organism>
<accession>A0ABX1N1G2</accession>
<keyword evidence="4" id="KW-1185">Reference proteome</keyword>
<protein>
    <submittedName>
        <fullName evidence="3">Chain length determinant protein tyrosine kinase EpsG</fullName>
    </submittedName>
</protein>
<dbReference type="CDD" id="cd05387">
    <property type="entry name" value="BY-kinase"/>
    <property type="match status" value="1"/>
</dbReference>
<dbReference type="InterPro" id="IPR017479">
    <property type="entry name" value="Tyr_kinase_chain_length_EpsG"/>
</dbReference>
<dbReference type="EMBL" id="WTVH01000012">
    <property type="protein sequence ID" value="NMF93256.1"/>
    <property type="molecule type" value="Genomic_DNA"/>
</dbReference>
<dbReference type="SUPFAM" id="SSF52540">
    <property type="entry name" value="P-loop containing nucleoside triphosphate hydrolases"/>
    <property type="match status" value="1"/>
</dbReference>
<proteinExistence type="predicted"/>
<name>A0ABX1N1G2_9RHOO</name>
<dbReference type="RefSeq" id="WP_169198538.1">
    <property type="nucleotide sequence ID" value="NZ_WTVH02000010.1"/>
</dbReference>
<evidence type="ECO:0000313" key="4">
    <source>
        <dbReference type="Proteomes" id="UP000601990"/>
    </source>
</evidence>
<dbReference type="InterPro" id="IPR037257">
    <property type="entry name" value="T2SS_E_N_sf"/>
</dbReference>
<reference evidence="3" key="1">
    <citation type="submission" date="2019-12" db="EMBL/GenBank/DDBJ databases">
        <title>Comparative genomics gives insights into the taxonomy of the Azoarcus-Aromatoleum group and reveals separate origins of nif in the plant-associated Azoarcus and non-plant-associated Aromatoleum sub-groups.</title>
        <authorList>
            <person name="Lafos M."/>
            <person name="Maluk M."/>
            <person name="Batista M."/>
            <person name="Junghare M."/>
            <person name="Carmona M."/>
            <person name="Faoro H."/>
            <person name="Cruz L.M."/>
            <person name="Battistoni F."/>
            <person name="De Souza E."/>
            <person name="Pedrosa F."/>
            <person name="Chen W.-M."/>
            <person name="Poole P.S."/>
            <person name="Dixon R.A."/>
            <person name="James E.K."/>
        </authorList>
    </citation>
    <scope>NUCLEOTIDE SEQUENCE</scope>
    <source>
        <strain evidence="3">U120</strain>
    </source>
</reference>
<keyword evidence="3" id="KW-0808">Transferase</keyword>
<dbReference type="PANTHER" id="PTHR32309">
    <property type="entry name" value="TYROSINE-PROTEIN KINASE"/>
    <property type="match status" value="1"/>
</dbReference>
<dbReference type="GO" id="GO:0016301">
    <property type="term" value="F:kinase activity"/>
    <property type="evidence" value="ECO:0007669"/>
    <property type="project" value="UniProtKB-KW"/>
</dbReference>
<evidence type="ECO:0000313" key="3">
    <source>
        <dbReference type="EMBL" id="NMF93256.1"/>
    </source>
</evidence>
<keyword evidence="1" id="KW-0547">Nucleotide-binding</keyword>
<keyword evidence="2" id="KW-0067">ATP-binding</keyword>
<dbReference type="Gene3D" id="3.40.50.300">
    <property type="entry name" value="P-loop containing nucleotide triphosphate hydrolases"/>
    <property type="match status" value="1"/>
</dbReference>
<dbReference type="NCBIfam" id="TIGR01007">
    <property type="entry name" value="eps_fam"/>
    <property type="match status" value="1"/>
</dbReference>
<dbReference type="SUPFAM" id="SSF160246">
    <property type="entry name" value="EspE N-terminal domain-like"/>
    <property type="match status" value="1"/>
</dbReference>
<evidence type="ECO:0000256" key="2">
    <source>
        <dbReference type="ARBA" id="ARBA00022840"/>
    </source>
</evidence>
<evidence type="ECO:0000256" key="1">
    <source>
        <dbReference type="ARBA" id="ARBA00022741"/>
    </source>
</evidence>
<dbReference type="Proteomes" id="UP000601990">
    <property type="component" value="Unassembled WGS sequence"/>
</dbReference>